<proteinExistence type="predicted"/>
<sequence>MNEINEQSLQGKYTFFTESGSTYILTIDENRKVWLERKNENSGLSLRRDNEKLYVLEIVRLQVGLSAVFVLEPLGKGEVTTRITSKVLEIV</sequence>
<dbReference type="EMBL" id="JAFLVT010000008">
    <property type="protein sequence ID" value="MBO0449072.1"/>
    <property type="molecule type" value="Genomic_DNA"/>
</dbReference>
<gene>
    <name evidence="1" type="ORF">JZO76_05930</name>
</gene>
<reference evidence="1 2" key="1">
    <citation type="submission" date="2021-03" db="EMBL/GenBank/DDBJ databases">
        <title>Enterococcal diversity collection.</title>
        <authorList>
            <person name="Gilmore M.S."/>
            <person name="Schwartzman J."/>
            <person name="Van Tyne D."/>
            <person name="Martin M."/>
            <person name="Earl A.M."/>
            <person name="Manson A.L."/>
            <person name="Straub T."/>
            <person name="Salamzade R."/>
            <person name="Saavedra J."/>
            <person name="Lebreton F."/>
            <person name="Prichula J."/>
            <person name="Schaufler K."/>
            <person name="Gaca A."/>
            <person name="Sgardioli B."/>
            <person name="Wagenaar J."/>
            <person name="Strong T."/>
        </authorList>
    </citation>
    <scope>NUCLEOTIDE SEQUENCE [LARGE SCALE GENOMIC DNA]</scope>
    <source>
        <strain evidence="1 2">MJM12</strain>
    </source>
</reference>
<accession>A0ABS3H7P6</accession>
<evidence type="ECO:0000313" key="2">
    <source>
        <dbReference type="Proteomes" id="UP000664256"/>
    </source>
</evidence>
<evidence type="ECO:0000313" key="1">
    <source>
        <dbReference type="EMBL" id="MBO0449072.1"/>
    </source>
</evidence>
<keyword evidence="2" id="KW-1185">Reference proteome</keyword>
<name>A0ABS3H7P6_9ENTE</name>
<dbReference type="RefSeq" id="WP_206903236.1">
    <property type="nucleotide sequence ID" value="NZ_JAFLVT010000008.1"/>
</dbReference>
<comment type="caution">
    <text evidence="1">The sequence shown here is derived from an EMBL/GenBank/DDBJ whole genome shotgun (WGS) entry which is preliminary data.</text>
</comment>
<protein>
    <submittedName>
        <fullName evidence="1">Uncharacterized protein</fullName>
    </submittedName>
</protein>
<dbReference type="Proteomes" id="UP000664256">
    <property type="component" value="Unassembled WGS sequence"/>
</dbReference>
<organism evidence="1 2">
    <name type="scientific">Candidatus Enterococcus myersii</name>
    <dbReference type="NCBI Taxonomy" id="2815322"/>
    <lineage>
        <taxon>Bacteria</taxon>
        <taxon>Bacillati</taxon>
        <taxon>Bacillota</taxon>
        <taxon>Bacilli</taxon>
        <taxon>Lactobacillales</taxon>
        <taxon>Enterococcaceae</taxon>
        <taxon>Enterococcus</taxon>
    </lineage>
</organism>